<evidence type="ECO:0000313" key="2">
    <source>
        <dbReference type="EMBL" id="OEK07281.1"/>
    </source>
</evidence>
<dbReference type="EMBL" id="MDJD01000048">
    <property type="protein sequence ID" value="OEK07281.1"/>
    <property type="molecule type" value="Genomic_DNA"/>
</dbReference>
<protein>
    <submittedName>
        <fullName evidence="2">Uncharacterized protein</fullName>
    </submittedName>
</protein>
<sequence length="101" mass="11770">MEKPTTKSNENENYWGYILFSAIALICTLNSGYIYQFLAGDNDSNHNRTYQSTTIDKKETESKEKIYTCSICSKETGKHADQMWKGKCYMCYEATKKKRNH</sequence>
<keyword evidence="1" id="KW-0812">Transmembrane</keyword>
<keyword evidence="3" id="KW-1185">Reference proteome</keyword>
<name>A0A1E5T7C4_9FLAO</name>
<comment type="caution">
    <text evidence="2">The sequence shown here is derived from an EMBL/GenBank/DDBJ whole genome shotgun (WGS) entry which is preliminary data.</text>
</comment>
<keyword evidence="1" id="KW-1133">Transmembrane helix</keyword>
<feature type="transmembrane region" description="Helical" evidence="1">
    <location>
        <begin position="14"/>
        <end position="38"/>
    </location>
</feature>
<proteinExistence type="predicted"/>
<accession>A0A1E5T7C4</accession>
<organism evidence="2 3">
    <name type="scientific">Flavivirga aquatica</name>
    <dbReference type="NCBI Taxonomy" id="1849968"/>
    <lineage>
        <taxon>Bacteria</taxon>
        <taxon>Pseudomonadati</taxon>
        <taxon>Bacteroidota</taxon>
        <taxon>Flavobacteriia</taxon>
        <taxon>Flavobacteriales</taxon>
        <taxon>Flavobacteriaceae</taxon>
        <taxon>Flavivirga</taxon>
    </lineage>
</organism>
<dbReference type="Proteomes" id="UP000095713">
    <property type="component" value="Unassembled WGS sequence"/>
</dbReference>
<evidence type="ECO:0000256" key="1">
    <source>
        <dbReference type="SAM" id="Phobius"/>
    </source>
</evidence>
<reference evidence="2 3" key="1">
    <citation type="submission" date="2016-05" db="EMBL/GenBank/DDBJ databases">
        <title>Draft Genome Sequence of Algibacter sp. Strain SK-16 Isolated from the Surface Water of Aburatsubo Inlet.</title>
        <authorList>
            <person name="Wong S.-K."/>
            <person name="Yoshizawa S."/>
            <person name="Nakajima Y."/>
            <person name="Ogura Y."/>
            <person name="Tetsuya H."/>
            <person name="Hamasaki K."/>
        </authorList>
    </citation>
    <scope>NUCLEOTIDE SEQUENCE [LARGE SCALE GENOMIC DNA]</scope>
    <source>
        <strain evidence="2 3">SK-16</strain>
    </source>
</reference>
<dbReference type="STRING" id="1849968.A8C32_17740"/>
<evidence type="ECO:0000313" key="3">
    <source>
        <dbReference type="Proteomes" id="UP000095713"/>
    </source>
</evidence>
<dbReference type="RefSeq" id="WP_069830770.1">
    <property type="nucleotide sequence ID" value="NZ_MDJD01000048.1"/>
</dbReference>
<gene>
    <name evidence="2" type="ORF">A8C32_17740</name>
</gene>
<dbReference type="AlphaFoldDB" id="A0A1E5T7C4"/>
<keyword evidence="1" id="KW-0472">Membrane</keyword>